<dbReference type="Gene3D" id="2.40.40.10">
    <property type="entry name" value="RlpA-like domain"/>
    <property type="match status" value="1"/>
</dbReference>
<organism evidence="3 4">
    <name type="scientific">Hericium alpestre</name>
    <dbReference type="NCBI Taxonomy" id="135208"/>
    <lineage>
        <taxon>Eukaryota</taxon>
        <taxon>Fungi</taxon>
        <taxon>Dikarya</taxon>
        <taxon>Basidiomycota</taxon>
        <taxon>Agaricomycotina</taxon>
        <taxon>Agaricomycetes</taxon>
        <taxon>Russulales</taxon>
        <taxon>Hericiaceae</taxon>
        <taxon>Hericium</taxon>
    </lineage>
</organism>
<protein>
    <recommendedName>
        <fullName evidence="2">Expansin-like EG45 domain-containing protein</fullName>
    </recommendedName>
</protein>
<sequence length="190" mass="19409">MHLSLTLVFALGVLAQIALVVAVPGVSTFNDYNAQTGVACAGFSPNNSQGSNIFAAAMSDLSPLWVGARCEGSMNAANCNGQGGCINCAGPACPDEEVCGSCFNVRCTGSLDGETSGACTGNTIKVKIIDACPATHPENYCKIAQFGGDIRPQEACEANGTNALDIATTARSQLSTFQGNLDIDIEATSC</sequence>
<evidence type="ECO:0000256" key="1">
    <source>
        <dbReference type="SAM" id="SignalP"/>
    </source>
</evidence>
<evidence type="ECO:0000313" key="3">
    <source>
        <dbReference type="EMBL" id="TFY73270.1"/>
    </source>
</evidence>
<keyword evidence="4" id="KW-1185">Reference proteome</keyword>
<dbReference type="OrthoDB" id="623670at2759"/>
<dbReference type="AlphaFoldDB" id="A0A4Y9ZGG6"/>
<comment type="caution">
    <text evidence="3">The sequence shown here is derived from an EMBL/GenBank/DDBJ whole genome shotgun (WGS) entry which is preliminary data.</text>
</comment>
<feature type="chain" id="PRO_5021198167" description="Expansin-like EG45 domain-containing protein" evidence="1">
    <location>
        <begin position="23"/>
        <end position="190"/>
    </location>
</feature>
<feature type="signal peptide" evidence="1">
    <location>
        <begin position="1"/>
        <end position="22"/>
    </location>
</feature>
<accession>A0A4Y9ZGG6</accession>
<evidence type="ECO:0000313" key="4">
    <source>
        <dbReference type="Proteomes" id="UP000298061"/>
    </source>
</evidence>
<gene>
    <name evidence="3" type="ORF">EWM64_g10742</name>
</gene>
<dbReference type="PROSITE" id="PS50842">
    <property type="entry name" value="EXPANSIN_EG45"/>
    <property type="match status" value="1"/>
</dbReference>
<dbReference type="SUPFAM" id="SSF50685">
    <property type="entry name" value="Barwin-like endoglucanases"/>
    <property type="match status" value="1"/>
</dbReference>
<proteinExistence type="predicted"/>
<name>A0A4Y9ZGG6_9AGAM</name>
<dbReference type="EMBL" id="SFCI01003079">
    <property type="protein sequence ID" value="TFY73270.1"/>
    <property type="molecule type" value="Genomic_DNA"/>
</dbReference>
<reference evidence="3 4" key="1">
    <citation type="submission" date="2019-02" db="EMBL/GenBank/DDBJ databases">
        <title>Genome sequencing of the rare red list fungi Hericium alpestre (H. flagellum).</title>
        <authorList>
            <person name="Buettner E."/>
            <person name="Kellner H."/>
        </authorList>
    </citation>
    <scope>NUCLEOTIDE SEQUENCE [LARGE SCALE GENOMIC DNA]</scope>
    <source>
        <strain evidence="3 4">DSM 108284</strain>
    </source>
</reference>
<evidence type="ECO:0000259" key="2">
    <source>
        <dbReference type="PROSITE" id="PS50842"/>
    </source>
</evidence>
<feature type="domain" description="Expansin-like EG45" evidence="2">
    <location>
        <begin position="99"/>
        <end position="190"/>
    </location>
</feature>
<keyword evidence="1" id="KW-0732">Signal</keyword>
<dbReference type="Proteomes" id="UP000298061">
    <property type="component" value="Unassembled WGS sequence"/>
</dbReference>
<dbReference type="InterPro" id="IPR036908">
    <property type="entry name" value="RlpA-like_sf"/>
</dbReference>
<dbReference type="InterPro" id="IPR007112">
    <property type="entry name" value="Expansin/allergen_DPBB_dom"/>
</dbReference>